<sequence length="211" mass="21168">MVSTKSMKAAEKAAHAAGKNSEGGDVGLDRELEDLTEIEGLRKVVETQVERQARVEEELNGLQVQARDHGRTLDALLAAVEALQGQVSSLTEAWKRSGAGAGDGGKPPEEGGAAEEGSASAAVVGGQGAERISAEGGAATTNPSRPHVSHTGHVSFGPTSKDGLLPTPSAQEVARARQGQDGRVCGRGPASGPELGGAGGSGAGDGSWTMA</sequence>
<feature type="region of interest" description="Disordered" evidence="1">
    <location>
        <begin position="1"/>
        <end position="28"/>
    </location>
</feature>
<protein>
    <submittedName>
        <fullName evidence="2">Uncharacterized protein</fullName>
    </submittedName>
</protein>
<dbReference type="AlphaFoldDB" id="A0AAV2EB39"/>
<keyword evidence="3" id="KW-1185">Reference proteome</keyword>
<feature type="region of interest" description="Disordered" evidence="1">
    <location>
        <begin position="96"/>
        <end position="211"/>
    </location>
</feature>
<proteinExistence type="predicted"/>
<dbReference type="Proteomes" id="UP001497516">
    <property type="component" value="Chromosome 4"/>
</dbReference>
<dbReference type="EMBL" id="OZ034817">
    <property type="protein sequence ID" value="CAL1383009.1"/>
    <property type="molecule type" value="Genomic_DNA"/>
</dbReference>
<evidence type="ECO:0000256" key="1">
    <source>
        <dbReference type="SAM" id="MobiDB-lite"/>
    </source>
</evidence>
<accession>A0AAV2EB39</accession>
<name>A0AAV2EB39_9ROSI</name>
<evidence type="ECO:0000313" key="2">
    <source>
        <dbReference type="EMBL" id="CAL1383009.1"/>
    </source>
</evidence>
<feature type="compositionally biased region" description="Gly residues" evidence="1">
    <location>
        <begin position="194"/>
        <end position="205"/>
    </location>
</feature>
<reference evidence="2 3" key="1">
    <citation type="submission" date="2024-04" db="EMBL/GenBank/DDBJ databases">
        <authorList>
            <person name="Fracassetti M."/>
        </authorList>
    </citation>
    <scope>NUCLEOTIDE SEQUENCE [LARGE SCALE GENOMIC DNA]</scope>
</reference>
<gene>
    <name evidence="2" type="ORF">LTRI10_LOCUS24304</name>
</gene>
<evidence type="ECO:0000313" key="3">
    <source>
        <dbReference type="Proteomes" id="UP001497516"/>
    </source>
</evidence>
<organism evidence="2 3">
    <name type="scientific">Linum trigynum</name>
    <dbReference type="NCBI Taxonomy" id="586398"/>
    <lineage>
        <taxon>Eukaryota</taxon>
        <taxon>Viridiplantae</taxon>
        <taxon>Streptophyta</taxon>
        <taxon>Embryophyta</taxon>
        <taxon>Tracheophyta</taxon>
        <taxon>Spermatophyta</taxon>
        <taxon>Magnoliopsida</taxon>
        <taxon>eudicotyledons</taxon>
        <taxon>Gunneridae</taxon>
        <taxon>Pentapetalae</taxon>
        <taxon>rosids</taxon>
        <taxon>fabids</taxon>
        <taxon>Malpighiales</taxon>
        <taxon>Linaceae</taxon>
        <taxon>Linum</taxon>
    </lineage>
</organism>
<feature type="compositionally biased region" description="Low complexity" evidence="1">
    <location>
        <begin position="115"/>
        <end position="124"/>
    </location>
</feature>